<feature type="non-terminal residue" evidence="1">
    <location>
        <position position="1"/>
    </location>
</feature>
<feature type="non-terminal residue" evidence="1">
    <location>
        <position position="127"/>
    </location>
</feature>
<evidence type="ECO:0000313" key="1">
    <source>
        <dbReference type="EMBL" id="KAH9328196.1"/>
    </source>
</evidence>
<organism evidence="1 2">
    <name type="scientific">Taxus chinensis</name>
    <name type="common">Chinese yew</name>
    <name type="synonym">Taxus wallichiana var. chinensis</name>
    <dbReference type="NCBI Taxonomy" id="29808"/>
    <lineage>
        <taxon>Eukaryota</taxon>
        <taxon>Viridiplantae</taxon>
        <taxon>Streptophyta</taxon>
        <taxon>Embryophyta</taxon>
        <taxon>Tracheophyta</taxon>
        <taxon>Spermatophyta</taxon>
        <taxon>Pinopsida</taxon>
        <taxon>Pinidae</taxon>
        <taxon>Conifers II</taxon>
        <taxon>Cupressales</taxon>
        <taxon>Taxaceae</taxon>
        <taxon>Taxus</taxon>
    </lineage>
</organism>
<dbReference type="Proteomes" id="UP000824469">
    <property type="component" value="Unassembled WGS sequence"/>
</dbReference>
<proteinExistence type="predicted"/>
<protein>
    <submittedName>
        <fullName evidence="1">Uncharacterized protein</fullName>
    </submittedName>
</protein>
<accession>A0AA38GTT2</accession>
<keyword evidence="2" id="KW-1185">Reference proteome</keyword>
<sequence length="127" mass="14796">ALLTYHSASIKYGDMYRAHRHETRLAVLMMVGITYFTLPDSEGGRFPPALMGVLLEMVEEHTCYTWAPVYLVQLYRELWGYRRRRRFGICLYIFVALLGIRAHRMHQASRVTPVARATGHIPIWLSE</sequence>
<gene>
    <name evidence="1" type="ORF">KI387_000304</name>
</gene>
<dbReference type="AlphaFoldDB" id="A0AA38GTT2"/>
<reference evidence="1 2" key="1">
    <citation type="journal article" date="2021" name="Nat. Plants">
        <title>The Taxus genome provides insights into paclitaxel biosynthesis.</title>
        <authorList>
            <person name="Xiong X."/>
            <person name="Gou J."/>
            <person name="Liao Q."/>
            <person name="Li Y."/>
            <person name="Zhou Q."/>
            <person name="Bi G."/>
            <person name="Li C."/>
            <person name="Du R."/>
            <person name="Wang X."/>
            <person name="Sun T."/>
            <person name="Guo L."/>
            <person name="Liang H."/>
            <person name="Lu P."/>
            <person name="Wu Y."/>
            <person name="Zhang Z."/>
            <person name="Ro D.K."/>
            <person name="Shang Y."/>
            <person name="Huang S."/>
            <person name="Yan J."/>
        </authorList>
    </citation>
    <scope>NUCLEOTIDE SEQUENCE [LARGE SCALE GENOMIC DNA]</scope>
    <source>
        <strain evidence="1">Ta-2019</strain>
    </source>
</reference>
<evidence type="ECO:0000313" key="2">
    <source>
        <dbReference type="Proteomes" id="UP000824469"/>
    </source>
</evidence>
<name>A0AA38GTT2_TAXCH</name>
<comment type="caution">
    <text evidence="1">The sequence shown here is derived from an EMBL/GenBank/DDBJ whole genome shotgun (WGS) entry which is preliminary data.</text>
</comment>
<dbReference type="EMBL" id="JAHRHJ020000001">
    <property type="protein sequence ID" value="KAH9328196.1"/>
    <property type="molecule type" value="Genomic_DNA"/>
</dbReference>